<name>Q171Y5_AEDAE</name>
<dbReference type="EMBL" id="CH477443">
    <property type="protein sequence ID" value="EAT40801.1"/>
    <property type="molecule type" value="Genomic_DNA"/>
</dbReference>
<evidence type="ECO:0000313" key="2">
    <source>
        <dbReference type="EMBL" id="EAT40801.1"/>
    </source>
</evidence>
<feature type="compositionally biased region" description="Polar residues" evidence="1">
    <location>
        <begin position="53"/>
        <end position="64"/>
    </location>
</feature>
<feature type="region of interest" description="Disordered" evidence="1">
    <location>
        <begin position="287"/>
        <end position="317"/>
    </location>
</feature>
<protein>
    <submittedName>
        <fullName evidence="2">AAEL007491-PA</fullName>
    </submittedName>
</protein>
<organism evidence="2 3">
    <name type="scientific">Aedes aegypti</name>
    <name type="common">Yellowfever mosquito</name>
    <name type="synonym">Culex aegypti</name>
    <dbReference type="NCBI Taxonomy" id="7159"/>
    <lineage>
        <taxon>Eukaryota</taxon>
        <taxon>Metazoa</taxon>
        <taxon>Ecdysozoa</taxon>
        <taxon>Arthropoda</taxon>
        <taxon>Hexapoda</taxon>
        <taxon>Insecta</taxon>
        <taxon>Pterygota</taxon>
        <taxon>Neoptera</taxon>
        <taxon>Endopterygota</taxon>
        <taxon>Diptera</taxon>
        <taxon>Nematocera</taxon>
        <taxon>Culicoidea</taxon>
        <taxon>Culicidae</taxon>
        <taxon>Culicinae</taxon>
        <taxon>Aedini</taxon>
        <taxon>Aedes</taxon>
        <taxon>Stegomyia</taxon>
    </lineage>
</organism>
<evidence type="ECO:0000256" key="1">
    <source>
        <dbReference type="SAM" id="MobiDB-lite"/>
    </source>
</evidence>
<feature type="region of interest" description="Disordered" evidence="1">
    <location>
        <begin position="249"/>
        <end position="273"/>
    </location>
</feature>
<dbReference type="PhylomeDB" id="Q171Y5"/>
<evidence type="ECO:0000313" key="3">
    <source>
        <dbReference type="Proteomes" id="UP000682892"/>
    </source>
</evidence>
<dbReference type="Proteomes" id="UP000682892">
    <property type="component" value="Unassembled WGS sequence"/>
</dbReference>
<gene>
    <name evidence="2" type="ORF">AaeL_AAEL007491</name>
</gene>
<dbReference type="VEuPathDB" id="VectorBase:AAEL015338"/>
<reference evidence="2" key="1">
    <citation type="submission" date="2005-10" db="EMBL/GenBank/DDBJ databases">
        <authorList>
            <person name="Loftus B.J."/>
            <person name="Nene V.M."/>
            <person name="Hannick L.I."/>
            <person name="Bidwell S."/>
            <person name="Haas B."/>
            <person name="Amedeo P."/>
            <person name="Orvis J."/>
            <person name="Wortman J.R."/>
            <person name="White O.R."/>
            <person name="Salzberg S."/>
            <person name="Shumway M."/>
            <person name="Koo H."/>
            <person name="Zhao Y."/>
            <person name="Holmes M."/>
            <person name="Miller J."/>
            <person name="Schatz M."/>
            <person name="Pop M."/>
            <person name="Pai G."/>
            <person name="Utterback T."/>
            <person name="Rogers Y.-H."/>
            <person name="Kravitz S."/>
            <person name="Fraser C.M."/>
        </authorList>
    </citation>
    <scope>NUCLEOTIDE SEQUENCE</scope>
    <source>
        <strain evidence="2">Liverpool</strain>
    </source>
</reference>
<dbReference type="HOGENOM" id="CLU_071390_0_0_1"/>
<reference evidence="2" key="2">
    <citation type="journal article" date="2007" name="Science">
        <title>Genome sequence of Aedes aegypti, a major arbovirus vector.</title>
        <authorList>
            <person name="Nene V."/>
            <person name="Wortman J.R."/>
            <person name="Lawson D."/>
            <person name="Haas B."/>
            <person name="Kodira C."/>
            <person name="Tu Z.J."/>
            <person name="Loftus B."/>
            <person name="Xi Z."/>
            <person name="Megy K."/>
            <person name="Grabherr M."/>
            <person name="Ren Q."/>
            <person name="Zdobnov E.M."/>
            <person name="Lobo N.F."/>
            <person name="Campbell K.S."/>
            <person name="Brown S.E."/>
            <person name="Bonaldo M.F."/>
            <person name="Zhu J."/>
            <person name="Sinkins S.P."/>
            <person name="Hogenkamp D.G."/>
            <person name="Amedeo P."/>
            <person name="Arensburger P."/>
            <person name="Atkinson P.W."/>
            <person name="Bidwell S."/>
            <person name="Biedler J."/>
            <person name="Birney E."/>
            <person name="Bruggner R.V."/>
            <person name="Costas J."/>
            <person name="Coy M.R."/>
            <person name="Crabtree J."/>
            <person name="Crawford M."/>
            <person name="Debruyn B."/>
            <person name="Decaprio D."/>
            <person name="Eiglmeier K."/>
            <person name="Eisenstadt E."/>
            <person name="El-Dorry H."/>
            <person name="Gelbart W.M."/>
            <person name="Gomes S.L."/>
            <person name="Hammond M."/>
            <person name="Hannick L.I."/>
            <person name="Hogan J.R."/>
            <person name="Holmes M.H."/>
            <person name="Jaffe D."/>
            <person name="Johnston J.S."/>
            <person name="Kennedy R.C."/>
            <person name="Koo H."/>
            <person name="Kravitz S."/>
            <person name="Kriventseva E.V."/>
            <person name="Kulp D."/>
            <person name="Labutti K."/>
            <person name="Lee E."/>
            <person name="Li S."/>
            <person name="Lovin D.D."/>
            <person name="Mao C."/>
            <person name="Mauceli E."/>
            <person name="Menck C.F."/>
            <person name="Miller J.R."/>
            <person name="Montgomery P."/>
            <person name="Mori A."/>
            <person name="Nascimento A.L."/>
            <person name="Naveira H.F."/>
            <person name="Nusbaum C."/>
            <person name="O'leary S."/>
            <person name="Orvis J."/>
            <person name="Pertea M."/>
            <person name="Quesneville H."/>
            <person name="Reidenbach K.R."/>
            <person name="Rogers Y.H."/>
            <person name="Roth C.W."/>
            <person name="Schneider J.R."/>
            <person name="Schatz M."/>
            <person name="Shumway M."/>
            <person name="Stanke M."/>
            <person name="Stinson E.O."/>
            <person name="Tubio J.M."/>
            <person name="Vanzee J.P."/>
            <person name="Verjovski-Almeida S."/>
            <person name="Werner D."/>
            <person name="White O."/>
            <person name="Wyder S."/>
            <person name="Zeng Q."/>
            <person name="Zhao Q."/>
            <person name="Zhao Y."/>
            <person name="Hill C.A."/>
            <person name="Raikhel A.S."/>
            <person name="Soares M.B."/>
            <person name="Knudson D.L."/>
            <person name="Lee N.H."/>
            <person name="Galagan J."/>
            <person name="Salzberg S.L."/>
            <person name="Paulsen I.T."/>
            <person name="Dimopoulos G."/>
            <person name="Collins F.H."/>
            <person name="Birren B."/>
            <person name="Fraser-Liggett C.M."/>
            <person name="Severson D.W."/>
        </authorList>
    </citation>
    <scope>NUCLEOTIDE SEQUENCE [LARGE SCALE GENOMIC DNA]</scope>
    <source>
        <strain evidence="2">Liverpool</strain>
    </source>
</reference>
<accession>Q171Y5</accession>
<reference evidence="2" key="3">
    <citation type="submission" date="2012-09" db="EMBL/GenBank/DDBJ databases">
        <authorList>
            <consortium name="VectorBase"/>
        </authorList>
    </citation>
    <scope>NUCLEOTIDE SEQUENCE</scope>
    <source>
        <strain evidence="2">Liverpool</strain>
    </source>
</reference>
<feature type="compositionally biased region" description="Basic residues" evidence="1">
    <location>
        <begin position="258"/>
        <end position="267"/>
    </location>
</feature>
<feature type="region of interest" description="Disordered" evidence="1">
    <location>
        <begin position="1"/>
        <end position="72"/>
    </location>
</feature>
<dbReference type="AlphaFoldDB" id="Q171Y5"/>
<proteinExistence type="predicted"/>
<dbReference type="eggNOG" id="ENOG502SE5S">
    <property type="taxonomic scope" value="Eukaryota"/>
</dbReference>
<sequence>MVKIEAPTSESDSGSEVPLTPLAASTQKTPPKRVKPDSSDDDDALPESEKLATESQASNSSKAVKNTKEKYLNKFPNVRPSKAKYSVDIDLSDSSDEVWIVKCPASIDAKKVLLGAKFQGFALGSVSKISSPHEGLQLEGVISKNSNQKPVTIMAGTDFKSWDGPNSRIARYGHVAPQANEKRINKSAIDVDEEIPFPEEIRDRHPLLGVDYKLAQRLPKHVKKALSLAQQRSEAIYLQKEVSPMEAIVTKQETSPAKGKKSRKRKREDHLDYVETTMEDEEIKMMIKEEAKSPSPRKKLKKENPVAEDDLSWLAEM</sequence>
<dbReference type="PaxDb" id="7159-AAEL007491-PA"/>